<dbReference type="AlphaFoldDB" id="A0A6J7RWW5"/>
<protein>
    <submittedName>
        <fullName evidence="2">Unannotated protein</fullName>
    </submittedName>
</protein>
<evidence type="ECO:0000256" key="1">
    <source>
        <dbReference type="SAM" id="MobiDB-lite"/>
    </source>
</evidence>
<feature type="compositionally biased region" description="Gly residues" evidence="1">
    <location>
        <begin position="99"/>
        <end position="110"/>
    </location>
</feature>
<proteinExistence type="predicted"/>
<feature type="compositionally biased region" description="Basic and acidic residues" evidence="1">
    <location>
        <begin position="87"/>
        <end position="97"/>
    </location>
</feature>
<feature type="compositionally biased region" description="Basic and acidic residues" evidence="1">
    <location>
        <begin position="113"/>
        <end position="123"/>
    </location>
</feature>
<organism evidence="2">
    <name type="scientific">freshwater metagenome</name>
    <dbReference type="NCBI Taxonomy" id="449393"/>
    <lineage>
        <taxon>unclassified sequences</taxon>
        <taxon>metagenomes</taxon>
        <taxon>ecological metagenomes</taxon>
    </lineage>
</organism>
<reference evidence="2" key="1">
    <citation type="submission" date="2020-05" db="EMBL/GenBank/DDBJ databases">
        <authorList>
            <person name="Chiriac C."/>
            <person name="Salcher M."/>
            <person name="Ghai R."/>
            <person name="Kavagutti S V."/>
        </authorList>
    </citation>
    <scope>NUCLEOTIDE SEQUENCE</scope>
</reference>
<dbReference type="EMBL" id="CAFBPM010000040">
    <property type="protein sequence ID" value="CAB5033132.1"/>
    <property type="molecule type" value="Genomic_DNA"/>
</dbReference>
<accession>A0A6J7RWW5</accession>
<feature type="region of interest" description="Disordered" evidence="1">
    <location>
        <begin position="83"/>
        <end position="129"/>
    </location>
</feature>
<gene>
    <name evidence="2" type="ORF">UFOPK4112_01898</name>
</gene>
<sequence length="303" mass="31593">MAPLAVGGGIVAPAWWVTQWLRGDGADADGQAGLDIVDLAAERLVDVRRRERSGAATPIPGDHDRVLREVRVIEVVADGIGGQVTERQQRRPVERSVDGGAGGDRPGGGRPGHKCEPGKEPVHLKSGGAGIHPERGLVGVCPAELDRPSVLLAERVDLPLLGAELPGGGESQLRRVGVGIPWRPFDPVLSPATVSVVIAGLDQQDTGAVGIARGNAPVGRRPSDEEVPGNPDPVDLCEGRPCKPVMQAGNVIEAWGQGLVNHLQASATDGLEPVVQVELLPDQPAEMRGVEAEHVTAGECLLT</sequence>
<evidence type="ECO:0000313" key="2">
    <source>
        <dbReference type="EMBL" id="CAB5033132.1"/>
    </source>
</evidence>
<name>A0A6J7RWW5_9ZZZZ</name>